<protein>
    <submittedName>
        <fullName evidence="1">Sigma-70 region 2</fullName>
    </submittedName>
</protein>
<organism evidence="1 2">
    <name type="scientific">Pilibacter termitis</name>
    <dbReference type="NCBI Taxonomy" id="263852"/>
    <lineage>
        <taxon>Bacteria</taxon>
        <taxon>Bacillati</taxon>
        <taxon>Bacillota</taxon>
        <taxon>Bacilli</taxon>
        <taxon>Lactobacillales</taxon>
        <taxon>Enterococcaceae</taxon>
        <taxon>Pilibacter</taxon>
    </lineage>
</organism>
<name>A0A1T4P932_9ENTE</name>
<keyword evidence="2" id="KW-1185">Reference proteome</keyword>
<evidence type="ECO:0000313" key="1">
    <source>
        <dbReference type="EMBL" id="SJZ88080.1"/>
    </source>
</evidence>
<dbReference type="RefSeq" id="WP_078807640.1">
    <property type="nucleotide sequence ID" value="NZ_FUXI01000019.1"/>
</dbReference>
<proteinExistence type="predicted"/>
<dbReference type="Proteomes" id="UP000190328">
    <property type="component" value="Unassembled WGS sequence"/>
</dbReference>
<gene>
    <name evidence="1" type="ORF">SAMN02745116_01709</name>
</gene>
<dbReference type="SUPFAM" id="SSF88946">
    <property type="entry name" value="Sigma2 domain of RNA polymerase sigma factors"/>
    <property type="match status" value="1"/>
</dbReference>
<sequence>METLLEFEKYLPLVRLIYNKHCADCFEWEDFQQEARIVWYRLTEIYDERVKFGAFFKFALTNHARSIRRQQFADKRAVHLHTCAFESSQEGKDGDVLQIERNNFKREEGICEKNLFAVRENLPDFFPDLTNAELEVLCEYLGSETPFAHLTEVEKRKKKAMLSRSKTKLRVFLRENL</sequence>
<reference evidence="1 2" key="1">
    <citation type="submission" date="2017-02" db="EMBL/GenBank/DDBJ databases">
        <authorList>
            <person name="Peterson S.W."/>
        </authorList>
    </citation>
    <scope>NUCLEOTIDE SEQUENCE [LARGE SCALE GENOMIC DNA]</scope>
    <source>
        <strain evidence="1 2">ATCC BAA-1030</strain>
    </source>
</reference>
<dbReference type="AlphaFoldDB" id="A0A1T4P932"/>
<dbReference type="OrthoDB" id="1767844at2"/>
<dbReference type="STRING" id="263852.SAMN02745116_01709"/>
<dbReference type="InterPro" id="IPR013325">
    <property type="entry name" value="RNA_pol_sigma_r2"/>
</dbReference>
<dbReference type="EMBL" id="FUXI01000019">
    <property type="protein sequence ID" value="SJZ88080.1"/>
    <property type="molecule type" value="Genomic_DNA"/>
</dbReference>
<evidence type="ECO:0000313" key="2">
    <source>
        <dbReference type="Proteomes" id="UP000190328"/>
    </source>
</evidence>
<dbReference type="GO" id="GO:0006352">
    <property type="term" value="P:DNA-templated transcription initiation"/>
    <property type="evidence" value="ECO:0007669"/>
    <property type="project" value="InterPro"/>
</dbReference>
<accession>A0A1T4P932</accession>
<dbReference type="GO" id="GO:0003700">
    <property type="term" value="F:DNA-binding transcription factor activity"/>
    <property type="evidence" value="ECO:0007669"/>
    <property type="project" value="InterPro"/>
</dbReference>